<reference evidence="8 9" key="1">
    <citation type="submission" date="2020-08" db="EMBL/GenBank/DDBJ databases">
        <title>Novel species isolated from subtropical streams in China.</title>
        <authorList>
            <person name="Lu H."/>
        </authorList>
    </citation>
    <scope>NUCLEOTIDE SEQUENCE [LARGE SCALE GENOMIC DNA]</scope>
    <source>
        <strain evidence="8 9">KACC 16656</strain>
    </source>
</reference>
<feature type="transmembrane region" description="Helical" evidence="6">
    <location>
        <begin position="396"/>
        <end position="420"/>
    </location>
</feature>
<dbReference type="Proteomes" id="UP000648257">
    <property type="component" value="Unassembled WGS sequence"/>
</dbReference>
<gene>
    <name evidence="8" type="ORF">H8K52_16715</name>
</gene>
<dbReference type="InterPro" id="IPR004752">
    <property type="entry name" value="AmpG_permease/AT-1"/>
</dbReference>
<dbReference type="RefSeq" id="WP_186924047.1">
    <property type="nucleotide sequence ID" value="NZ_JACOFW010000023.1"/>
</dbReference>
<feature type="transmembrane region" description="Helical" evidence="6">
    <location>
        <begin position="308"/>
        <end position="328"/>
    </location>
</feature>
<evidence type="ECO:0000313" key="8">
    <source>
        <dbReference type="EMBL" id="MBC3808984.1"/>
    </source>
</evidence>
<keyword evidence="3 6" id="KW-0812">Transmembrane</keyword>
<evidence type="ECO:0000256" key="3">
    <source>
        <dbReference type="ARBA" id="ARBA00022692"/>
    </source>
</evidence>
<dbReference type="SUPFAM" id="SSF103473">
    <property type="entry name" value="MFS general substrate transporter"/>
    <property type="match status" value="1"/>
</dbReference>
<name>A0ABR6X7P9_9BURK</name>
<organism evidence="8 9">
    <name type="scientific">Undibacterium seohonense</name>
    <dbReference type="NCBI Taxonomy" id="1344950"/>
    <lineage>
        <taxon>Bacteria</taxon>
        <taxon>Pseudomonadati</taxon>
        <taxon>Pseudomonadota</taxon>
        <taxon>Betaproteobacteria</taxon>
        <taxon>Burkholderiales</taxon>
        <taxon>Oxalobacteraceae</taxon>
        <taxon>Undibacterium</taxon>
    </lineage>
</organism>
<feature type="domain" description="Major facilitator superfamily (MFS) profile" evidence="7">
    <location>
        <begin position="10"/>
        <end position="425"/>
    </location>
</feature>
<dbReference type="InterPro" id="IPR036259">
    <property type="entry name" value="MFS_trans_sf"/>
</dbReference>
<evidence type="ECO:0000259" key="7">
    <source>
        <dbReference type="PROSITE" id="PS50850"/>
    </source>
</evidence>
<keyword evidence="9" id="KW-1185">Reference proteome</keyword>
<evidence type="ECO:0000256" key="4">
    <source>
        <dbReference type="ARBA" id="ARBA00022989"/>
    </source>
</evidence>
<comment type="subcellular location">
    <subcellularLocation>
        <location evidence="1">Membrane</location>
        <topology evidence="1">Multi-pass membrane protein</topology>
    </subcellularLocation>
</comment>
<accession>A0ABR6X7P9</accession>
<protein>
    <submittedName>
        <fullName evidence="8">MFS transporter</fullName>
    </submittedName>
</protein>
<dbReference type="PANTHER" id="PTHR12778">
    <property type="entry name" value="SOLUTE CARRIER FAMILY 33 ACETYL-COA TRANSPORTER -RELATED"/>
    <property type="match status" value="1"/>
</dbReference>
<dbReference type="EMBL" id="JACOFW010000023">
    <property type="protein sequence ID" value="MBC3808984.1"/>
    <property type="molecule type" value="Genomic_DNA"/>
</dbReference>
<proteinExistence type="predicted"/>
<dbReference type="Gene3D" id="1.20.1250.20">
    <property type="entry name" value="MFS general substrate transporter like domains"/>
    <property type="match status" value="2"/>
</dbReference>
<dbReference type="InterPro" id="IPR020846">
    <property type="entry name" value="MFS_dom"/>
</dbReference>
<feature type="transmembrane region" description="Helical" evidence="6">
    <location>
        <begin position="371"/>
        <end position="390"/>
    </location>
</feature>
<feature type="transmembrane region" description="Helical" evidence="6">
    <location>
        <begin position="279"/>
        <end position="301"/>
    </location>
</feature>
<feature type="transmembrane region" description="Helical" evidence="6">
    <location>
        <begin position="12"/>
        <end position="31"/>
    </location>
</feature>
<keyword evidence="2" id="KW-0813">Transport</keyword>
<feature type="transmembrane region" description="Helical" evidence="6">
    <location>
        <begin position="174"/>
        <end position="195"/>
    </location>
</feature>
<feature type="transmembrane region" description="Helical" evidence="6">
    <location>
        <begin position="236"/>
        <end position="259"/>
    </location>
</feature>
<dbReference type="Pfam" id="PF07690">
    <property type="entry name" value="MFS_1"/>
    <property type="match status" value="1"/>
</dbReference>
<dbReference type="PROSITE" id="PS50850">
    <property type="entry name" value="MFS"/>
    <property type="match status" value="1"/>
</dbReference>
<keyword evidence="5 6" id="KW-0472">Membrane</keyword>
<sequence length="433" mass="47386">MTANLTQKNGLWWIPSLAFLGAIPFIIAQQLSSVLYKNLGVSNSDITFYTSLLYLPWVIKPLWSPLIDIFKTKRAWIIALQMAIGAGLAALSLSLHTPYFFAISLLVFWFIAFASASHDIAADGFYMLALNSSEQAAFVGVRSLFFRVANIVGGGVPVIFVGRLTQHNQDITQSWSIVLMVIAAIFIALTLYHAAILPRPTSDQSTLAASECKLTSQQVLAEFAATFREFFQKKQILFAILFILLFRLGEAQALKVVSLFMLDPRAKGGLGLSNQEFGIVYSIVGIAFLTIGGLLGGWLISRYGLKRMLWPMVLTMHLPNLAFVFLALVQPESLTIIATALAIEQFGYGFGFTAFLMIMMMIADGPKKTSHYALCTGFMAAGMMIPGAFSGDLSQYLGYGSFFIWACLCTVPGLILTAFLKIESDFGKKVSGA</sequence>
<feature type="transmembrane region" description="Helical" evidence="6">
    <location>
        <begin position="334"/>
        <end position="359"/>
    </location>
</feature>
<feature type="transmembrane region" description="Helical" evidence="6">
    <location>
        <begin position="46"/>
        <end position="63"/>
    </location>
</feature>
<evidence type="ECO:0000256" key="1">
    <source>
        <dbReference type="ARBA" id="ARBA00004141"/>
    </source>
</evidence>
<comment type="caution">
    <text evidence="8">The sequence shown here is derived from an EMBL/GenBank/DDBJ whole genome shotgun (WGS) entry which is preliminary data.</text>
</comment>
<dbReference type="InterPro" id="IPR011701">
    <property type="entry name" value="MFS"/>
</dbReference>
<dbReference type="PANTHER" id="PTHR12778:SF10">
    <property type="entry name" value="MAJOR FACILITATOR SUPERFAMILY DOMAIN-CONTAINING PROTEIN 3"/>
    <property type="match status" value="1"/>
</dbReference>
<evidence type="ECO:0000256" key="6">
    <source>
        <dbReference type="SAM" id="Phobius"/>
    </source>
</evidence>
<keyword evidence="4 6" id="KW-1133">Transmembrane helix</keyword>
<evidence type="ECO:0000256" key="2">
    <source>
        <dbReference type="ARBA" id="ARBA00022448"/>
    </source>
</evidence>
<evidence type="ECO:0000313" key="9">
    <source>
        <dbReference type="Proteomes" id="UP000648257"/>
    </source>
</evidence>
<feature type="transmembrane region" description="Helical" evidence="6">
    <location>
        <begin position="99"/>
        <end position="116"/>
    </location>
</feature>
<feature type="transmembrane region" description="Helical" evidence="6">
    <location>
        <begin position="137"/>
        <end position="162"/>
    </location>
</feature>
<evidence type="ECO:0000256" key="5">
    <source>
        <dbReference type="ARBA" id="ARBA00023136"/>
    </source>
</evidence>
<feature type="transmembrane region" description="Helical" evidence="6">
    <location>
        <begin position="75"/>
        <end position="93"/>
    </location>
</feature>